<feature type="compositionally biased region" description="Basic and acidic residues" evidence="9">
    <location>
        <begin position="364"/>
        <end position="377"/>
    </location>
</feature>
<feature type="region of interest" description="Disordered" evidence="9">
    <location>
        <begin position="328"/>
        <end position="377"/>
    </location>
</feature>
<dbReference type="Pfam" id="PF07282">
    <property type="entry name" value="Cas12f1-like_TNB"/>
    <property type="match status" value="1"/>
</dbReference>
<evidence type="ECO:0000256" key="9">
    <source>
        <dbReference type="SAM" id="MobiDB-lite"/>
    </source>
</evidence>
<comment type="caution">
    <text evidence="13">The sequence shown here is derived from an EMBL/GenBank/DDBJ whole genome shotgun (WGS) entry which is preliminary data.</text>
</comment>
<dbReference type="PANTHER" id="PTHR30405:SF25">
    <property type="entry name" value="RNA-GUIDED DNA ENDONUCLEASE INSQ-RELATED"/>
    <property type="match status" value="1"/>
</dbReference>
<keyword evidence="3" id="KW-0815">Transposition</keyword>
<gene>
    <name evidence="13" type="ORF">ACFO8M_17475</name>
</gene>
<name>A0ABV7Q0B9_9ACTN</name>
<keyword evidence="8" id="KW-0175">Coiled coil</keyword>
<reference evidence="14" key="1">
    <citation type="journal article" date="2019" name="Int. J. Syst. Evol. Microbiol.">
        <title>The Global Catalogue of Microorganisms (GCM) 10K type strain sequencing project: providing services to taxonomists for standard genome sequencing and annotation.</title>
        <authorList>
            <consortium name="The Broad Institute Genomics Platform"/>
            <consortium name="The Broad Institute Genome Sequencing Center for Infectious Disease"/>
            <person name="Wu L."/>
            <person name="Ma J."/>
        </authorList>
    </citation>
    <scope>NUCLEOTIDE SEQUENCE [LARGE SCALE GENOMIC DNA]</scope>
    <source>
        <strain evidence="14">CGMCC 4.7396</strain>
    </source>
</reference>
<proteinExistence type="inferred from homology"/>
<dbReference type="InterPro" id="IPR051399">
    <property type="entry name" value="RNA-guided_DNA_endo/Transpos"/>
</dbReference>
<evidence type="ECO:0000259" key="12">
    <source>
        <dbReference type="Pfam" id="PF12323"/>
    </source>
</evidence>
<evidence type="ECO:0000313" key="14">
    <source>
        <dbReference type="Proteomes" id="UP001595712"/>
    </source>
</evidence>
<keyword evidence="13" id="KW-0540">Nuclease</keyword>
<dbReference type="InterPro" id="IPR021027">
    <property type="entry name" value="Transposase_put_HTH"/>
</dbReference>
<keyword evidence="13" id="KW-0378">Hydrolase</keyword>
<keyword evidence="6" id="KW-0238">DNA-binding</keyword>
<dbReference type="RefSeq" id="WP_387977881.1">
    <property type="nucleotide sequence ID" value="NZ_JBHRWO010000015.1"/>
</dbReference>
<accession>A0ABV7Q0B9</accession>
<feature type="domain" description="Cas12f1-like TNB" evidence="11">
    <location>
        <begin position="251"/>
        <end position="318"/>
    </location>
</feature>
<dbReference type="InterPro" id="IPR010095">
    <property type="entry name" value="Cas12f1-like_TNB"/>
</dbReference>
<dbReference type="Proteomes" id="UP001595712">
    <property type="component" value="Unassembled WGS sequence"/>
</dbReference>
<keyword evidence="5" id="KW-0862">Zinc</keyword>
<dbReference type="GO" id="GO:0004519">
    <property type="term" value="F:endonuclease activity"/>
    <property type="evidence" value="ECO:0007669"/>
    <property type="project" value="UniProtKB-KW"/>
</dbReference>
<keyword evidence="14" id="KW-1185">Reference proteome</keyword>
<evidence type="ECO:0000256" key="2">
    <source>
        <dbReference type="ARBA" id="ARBA00011044"/>
    </source>
</evidence>
<dbReference type="PANTHER" id="PTHR30405">
    <property type="entry name" value="TRANSPOSASE"/>
    <property type="match status" value="1"/>
</dbReference>
<dbReference type="NCBIfam" id="NF040570">
    <property type="entry name" value="guided_TnpB"/>
    <property type="match status" value="1"/>
</dbReference>
<evidence type="ECO:0000313" key="13">
    <source>
        <dbReference type="EMBL" id="MFC3494277.1"/>
    </source>
</evidence>
<evidence type="ECO:0000259" key="11">
    <source>
        <dbReference type="Pfam" id="PF07282"/>
    </source>
</evidence>
<feature type="domain" description="Probable transposase IS891/IS1136/IS1341" evidence="10">
    <location>
        <begin position="144"/>
        <end position="239"/>
    </location>
</feature>
<feature type="coiled-coil region" evidence="8">
    <location>
        <begin position="166"/>
        <end position="210"/>
    </location>
</feature>
<comment type="similarity">
    <text evidence="2">In the N-terminal section; belongs to the transposase 2 family.</text>
</comment>
<evidence type="ECO:0000256" key="1">
    <source>
        <dbReference type="ARBA" id="ARBA00008761"/>
    </source>
</evidence>
<evidence type="ECO:0000256" key="7">
    <source>
        <dbReference type="ARBA" id="ARBA00023172"/>
    </source>
</evidence>
<evidence type="ECO:0000256" key="4">
    <source>
        <dbReference type="ARBA" id="ARBA00022723"/>
    </source>
</evidence>
<dbReference type="InterPro" id="IPR001959">
    <property type="entry name" value="Transposase"/>
</dbReference>
<comment type="similarity">
    <text evidence="1">In the C-terminal section; belongs to the transposase 35 family.</text>
</comment>
<dbReference type="Pfam" id="PF12323">
    <property type="entry name" value="HTH_OrfB_IS605"/>
    <property type="match status" value="1"/>
</dbReference>
<dbReference type="Pfam" id="PF01385">
    <property type="entry name" value="OrfB_IS605"/>
    <property type="match status" value="1"/>
</dbReference>
<feature type="domain" description="Transposase putative helix-turn-helix" evidence="12">
    <location>
        <begin position="1"/>
        <end position="46"/>
    </location>
</feature>
<keyword evidence="13" id="KW-0255">Endonuclease</keyword>
<evidence type="ECO:0000256" key="8">
    <source>
        <dbReference type="SAM" id="Coils"/>
    </source>
</evidence>
<protein>
    <submittedName>
        <fullName evidence="13">RNA-guided endonuclease InsQ/TnpB family protein</fullName>
    </submittedName>
</protein>
<dbReference type="NCBIfam" id="TIGR01766">
    <property type="entry name" value="IS200/IS605 family accessory protein TnpB-like domain"/>
    <property type="match status" value="1"/>
</dbReference>
<evidence type="ECO:0000259" key="10">
    <source>
        <dbReference type="Pfam" id="PF01385"/>
    </source>
</evidence>
<feature type="compositionally biased region" description="Polar residues" evidence="9">
    <location>
        <begin position="341"/>
        <end position="350"/>
    </location>
</feature>
<evidence type="ECO:0000256" key="6">
    <source>
        <dbReference type="ARBA" id="ARBA00023125"/>
    </source>
</evidence>
<evidence type="ECO:0000256" key="3">
    <source>
        <dbReference type="ARBA" id="ARBA00022578"/>
    </source>
</evidence>
<dbReference type="EMBL" id="JBHRWO010000015">
    <property type="protein sequence ID" value="MFC3494277.1"/>
    <property type="molecule type" value="Genomic_DNA"/>
</dbReference>
<keyword evidence="4" id="KW-0479">Metal-binding</keyword>
<keyword evidence="7" id="KW-0233">DNA recombination</keyword>
<sequence length="377" mass="42805">MRTAYRCRAYPGHEQAGMLARTFGCVRLVWNKTLTERHHAWHTDGKRTTYRETDAALTAWKKTEDLAFLNEVSSVPLQQVLRHQHSAFANFFAGRAEYPRFKNRDARQSAHYTRSAFRMSEGELRLAKTATPLAFVRSFGEVDLDLGVKDFAVTSDGGRIADPRHLERKARNLARYQRRMARCKKDSANRRKAKAKVARAHRKIRNARADFLHKTTTRIIRGHDLIAVEDLAVANMVRNRRLAQPISDAAWGEFRRMLEYKSERAGRTLAVIDRWYPSSKTCSHCGHLLDRLDLSTRAWRCPTCRTRHDRDLNAAKNILAAARVAAGQPPGEACGADVRRQGSSLPQSAMKQEPPRARARKSPPAREGKEVDAASMP</sequence>
<evidence type="ECO:0000256" key="5">
    <source>
        <dbReference type="ARBA" id="ARBA00022833"/>
    </source>
</evidence>
<organism evidence="13 14">
    <name type="scientific">Glycomyces rhizosphaerae</name>
    <dbReference type="NCBI Taxonomy" id="2054422"/>
    <lineage>
        <taxon>Bacteria</taxon>
        <taxon>Bacillati</taxon>
        <taxon>Actinomycetota</taxon>
        <taxon>Actinomycetes</taxon>
        <taxon>Glycomycetales</taxon>
        <taxon>Glycomycetaceae</taxon>
        <taxon>Glycomyces</taxon>
    </lineage>
</organism>